<dbReference type="EMBL" id="SDPT01000002">
    <property type="protein sequence ID" value="RXZ31454.1"/>
    <property type="molecule type" value="Genomic_DNA"/>
</dbReference>
<proteinExistence type="inferred from homology"/>
<comment type="similarity">
    <text evidence="3">Belongs to the glycosyl hydrolase 26 family.</text>
</comment>
<evidence type="ECO:0000256" key="1">
    <source>
        <dbReference type="ARBA" id="ARBA00022801"/>
    </source>
</evidence>
<dbReference type="Gene3D" id="3.20.20.80">
    <property type="entry name" value="Glycosidases"/>
    <property type="match status" value="1"/>
</dbReference>
<keyword evidence="5" id="KW-1185">Reference proteome</keyword>
<evidence type="ECO:0000313" key="4">
    <source>
        <dbReference type="EMBL" id="RXZ31454.1"/>
    </source>
</evidence>
<protein>
    <submittedName>
        <fullName evidence="4">Glycosidase</fullName>
    </submittedName>
</protein>
<evidence type="ECO:0000256" key="3">
    <source>
        <dbReference type="PROSITE-ProRule" id="PRU01100"/>
    </source>
</evidence>
<name>A0A4V1QP02_9SPHN</name>
<dbReference type="InterPro" id="IPR017853">
    <property type="entry name" value="GH"/>
</dbReference>
<dbReference type="SUPFAM" id="SSF51445">
    <property type="entry name" value="(Trans)glycosidases"/>
    <property type="match status" value="1"/>
</dbReference>
<dbReference type="InterPro" id="IPR022790">
    <property type="entry name" value="GH26_dom"/>
</dbReference>
<keyword evidence="2 3" id="KW-0326">Glycosidase</keyword>
<dbReference type="PROSITE" id="PS51764">
    <property type="entry name" value="GH26"/>
    <property type="match status" value="1"/>
</dbReference>
<dbReference type="GO" id="GO:0004553">
    <property type="term" value="F:hydrolase activity, hydrolyzing O-glycosyl compounds"/>
    <property type="evidence" value="ECO:0007669"/>
    <property type="project" value="InterPro"/>
</dbReference>
<dbReference type="Pfam" id="PF02156">
    <property type="entry name" value="Glyco_hydro_26"/>
    <property type="match status" value="1"/>
</dbReference>
<dbReference type="RefSeq" id="WP_129341699.1">
    <property type="nucleotide sequence ID" value="NZ_JACIDD010000002.1"/>
</dbReference>
<dbReference type="Proteomes" id="UP000292347">
    <property type="component" value="Unassembled WGS sequence"/>
</dbReference>
<keyword evidence="1 3" id="KW-0378">Hydrolase</keyword>
<feature type="active site" description="Proton donor" evidence="3">
    <location>
        <position position="165"/>
    </location>
</feature>
<accession>A0A4V1QP02</accession>
<evidence type="ECO:0000256" key="2">
    <source>
        <dbReference type="ARBA" id="ARBA00023295"/>
    </source>
</evidence>
<reference evidence="4 5" key="1">
    <citation type="submission" date="2019-01" db="EMBL/GenBank/DDBJ databases">
        <title>Sphingomonas mucosissima sp. nov. and Sphingomonas desiccabilis sp. nov., from biological soil crusts in the Colorado Plateau, USA.</title>
        <authorList>
            <person name="Zhu D."/>
        </authorList>
    </citation>
    <scope>NUCLEOTIDE SEQUENCE [LARGE SCALE GENOMIC DNA]</scope>
    <source>
        <strain evidence="4 5">CP1D</strain>
    </source>
</reference>
<feature type="active site" description="Nucleophile" evidence="3">
    <location>
        <position position="274"/>
    </location>
</feature>
<dbReference type="OrthoDB" id="9816550at2"/>
<dbReference type="AlphaFoldDB" id="A0A4V1QP02"/>
<gene>
    <name evidence="4" type="ORF">EO081_09400</name>
</gene>
<comment type="caution">
    <text evidence="4">The sequence shown here is derived from an EMBL/GenBank/DDBJ whole genome shotgun (WGS) entry which is preliminary data.</text>
</comment>
<sequence>MPDPLLVGAITDARQRKLGHGDGSRPETRMSLGKIGFAVAILAGTAGVALHVPAGEGETALVVHVGNDPADLRQFEQWLGCPVDGVAVHTGQADWADWSGSVGFQLNRWRGTGRRLYWTIPLIPLGASLAEAGRGRYAGRYARAAREIVAGTPGEAIIPIRTGWEFNADYWPWASRGREQDYIAAFRRFVDAFRTVSPRFRFEWVPNIGGSDDPAASYPGDAFVDVIGIDAYYDTRWLPADPRLAWAYNVERPYGFRWLEQFADARGKPTAYAEWGVMSAGAGAYVQSAANWFDHTRPLYQGYWNTDSTFPGKLSGGALESAGAAFRAAFGSCREARA</sequence>
<evidence type="ECO:0000313" key="5">
    <source>
        <dbReference type="Proteomes" id="UP000292347"/>
    </source>
</evidence>
<organism evidence="4 5">
    <name type="scientific">Sphingomonas desiccabilis</name>
    <dbReference type="NCBI Taxonomy" id="429134"/>
    <lineage>
        <taxon>Bacteria</taxon>
        <taxon>Pseudomonadati</taxon>
        <taxon>Pseudomonadota</taxon>
        <taxon>Alphaproteobacteria</taxon>
        <taxon>Sphingomonadales</taxon>
        <taxon>Sphingomonadaceae</taxon>
        <taxon>Sphingomonas</taxon>
    </lineage>
</organism>